<feature type="signal peptide" evidence="1">
    <location>
        <begin position="1"/>
        <end position="31"/>
    </location>
</feature>
<accession>A0A0D0P2F7</accession>
<dbReference type="RefSeq" id="WP_043912146.1">
    <property type="nucleotide sequence ID" value="NZ_JXZB01000002.1"/>
</dbReference>
<evidence type="ECO:0000313" key="2">
    <source>
        <dbReference type="EMBL" id="KIQ65781.1"/>
    </source>
</evidence>
<proteinExistence type="predicted"/>
<dbReference type="PATRIC" id="fig|2064.6.peg.4015"/>
<feature type="chain" id="PRO_5002229206" evidence="1">
    <location>
        <begin position="32"/>
        <end position="104"/>
    </location>
</feature>
<evidence type="ECO:0000313" key="3">
    <source>
        <dbReference type="Proteomes" id="UP000032066"/>
    </source>
</evidence>
<reference evidence="2 3" key="1">
    <citation type="submission" date="2015-02" db="EMBL/GenBank/DDBJ databases">
        <title>Draft genome sequence of Kitasatospora griseola MF730-N6, a bafilomycin, terpentecin and satosporin producer.</title>
        <authorList>
            <person name="Arens J.C."/>
            <person name="Haltli B."/>
            <person name="Kerr R.G."/>
        </authorList>
    </citation>
    <scope>NUCLEOTIDE SEQUENCE [LARGE SCALE GENOMIC DNA]</scope>
    <source>
        <strain evidence="2 3">MF730-N6</strain>
    </source>
</reference>
<keyword evidence="3" id="KW-1185">Reference proteome</keyword>
<protein>
    <submittedName>
        <fullName evidence="2">Uncharacterized protein</fullName>
    </submittedName>
</protein>
<sequence length="104" mass="9933">MRRLLTSLALTGATALLPMAGLVAVAPEAHASAQQCVTAAVQAGVPASLAEEACSLAAGGDVGACVDLLSGLIPAPIANMACQVAAGLGSQAGPQKAGRVPTTA</sequence>
<dbReference type="EMBL" id="JXZB01000002">
    <property type="protein sequence ID" value="KIQ65781.1"/>
    <property type="molecule type" value="Genomic_DNA"/>
</dbReference>
<dbReference type="AlphaFoldDB" id="A0A0D0P2F7"/>
<name>A0A0D0P2F7_KITGR</name>
<gene>
    <name evidence="2" type="ORF">TR51_18720</name>
</gene>
<organism evidence="2 3">
    <name type="scientific">Kitasatospora griseola</name>
    <name type="common">Streptomyces griseolosporeus</name>
    <dbReference type="NCBI Taxonomy" id="2064"/>
    <lineage>
        <taxon>Bacteria</taxon>
        <taxon>Bacillati</taxon>
        <taxon>Actinomycetota</taxon>
        <taxon>Actinomycetes</taxon>
        <taxon>Kitasatosporales</taxon>
        <taxon>Streptomycetaceae</taxon>
        <taxon>Kitasatospora</taxon>
    </lineage>
</organism>
<evidence type="ECO:0000256" key="1">
    <source>
        <dbReference type="SAM" id="SignalP"/>
    </source>
</evidence>
<dbReference type="STRING" id="2064.TR51_18720"/>
<comment type="caution">
    <text evidence="2">The sequence shown here is derived from an EMBL/GenBank/DDBJ whole genome shotgun (WGS) entry which is preliminary data.</text>
</comment>
<dbReference type="Proteomes" id="UP000032066">
    <property type="component" value="Unassembled WGS sequence"/>
</dbReference>
<keyword evidence="1" id="KW-0732">Signal</keyword>